<dbReference type="EMBL" id="CCEJ010000003">
    <property type="protein sequence ID" value="CDR33570.1"/>
    <property type="molecule type" value="Genomic_DNA"/>
</dbReference>
<reference evidence="1" key="2">
    <citation type="submission" date="2014-09" db="EMBL/GenBank/DDBJ databases">
        <title>Criblamydia sequanensis harbors a mega-plasmid encoding arsenite resistance.</title>
        <authorList>
            <person name="Bertelli C."/>
            <person name="Goesmann A."/>
            <person name="Greub G."/>
        </authorList>
    </citation>
    <scope>NUCLEOTIDE SEQUENCE [LARGE SCALE GENOMIC DNA]</scope>
    <source>
        <strain evidence="1">CRIB-18</strain>
    </source>
</reference>
<gene>
    <name evidence="1" type="ORF">CSEC_0738</name>
</gene>
<dbReference type="AlphaFoldDB" id="A0A090D0Z4"/>
<dbReference type="Proteomes" id="UP000031552">
    <property type="component" value="Unassembled WGS sequence"/>
</dbReference>
<name>A0A090D0Z4_9BACT</name>
<sequence>MSKSDLLKSLKLMTTPVIFVLKEGPDIDQDFLDYSLLMLKVGPAERIPSPPVIEFAKEYICDTTHAQKSKKSRKSRYQTAKK</sequence>
<evidence type="ECO:0000313" key="1">
    <source>
        <dbReference type="EMBL" id="CDR33570.1"/>
    </source>
</evidence>
<dbReference type="RefSeq" id="WP_154017616.1">
    <property type="nucleotide sequence ID" value="NZ_CCEJ010000003.1"/>
</dbReference>
<dbReference type="OrthoDB" id="21971at2"/>
<evidence type="ECO:0000313" key="2">
    <source>
        <dbReference type="Proteomes" id="UP000031552"/>
    </source>
</evidence>
<organism evidence="1 2">
    <name type="scientific">Candidatus Criblamydia sequanensis CRIB-18</name>
    <dbReference type="NCBI Taxonomy" id="1437425"/>
    <lineage>
        <taxon>Bacteria</taxon>
        <taxon>Pseudomonadati</taxon>
        <taxon>Chlamydiota</taxon>
        <taxon>Chlamydiia</taxon>
        <taxon>Parachlamydiales</taxon>
        <taxon>Candidatus Criblamydiaceae</taxon>
        <taxon>Candidatus Criblamydia</taxon>
    </lineage>
</organism>
<dbReference type="STRING" id="1437425.CSEC_0738"/>
<accession>A0A090D0Z4</accession>
<proteinExistence type="predicted"/>
<comment type="caution">
    <text evidence="1">The sequence shown here is derived from an EMBL/GenBank/DDBJ whole genome shotgun (WGS) entry which is preliminary data.</text>
</comment>
<reference evidence="1" key="1">
    <citation type="submission" date="2013-12" db="EMBL/GenBank/DDBJ databases">
        <authorList>
            <person name="Linke B."/>
        </authorList>
    </citation>
    <scope>NUCLEOTIDE SEQUENCE [LARGE SCALE GENOMIC DNA]</scope>
    <source>
        <strain evidence="1">CRIB-18</strain>
    </source>
</reference>
<keyword evidence="2" id="KW-1185">Reference proteome</keyword>
<protein>
    <submittedName>
        <fullName evidence="1">Uncharacterized protein</fullName>
    </submittedName>
</protein>